<keyword evidence="3" id="KW-1185">Reference proteome</keyword>
<sequence length="687" mass="79064">MLDTLAAIEQYRQHEVDGTVTERWLSYLVSAEERVVNLERVSTLRELNEANPVLDYVERTLRILDQLRVSYWLRDIVEETLCWAETAKGGTARQRIRWQEDGINLFVHNEGSAALYERAVSVDGERERLVALLIRTHGLLGQFLRGEVPFADNLPLADVVAQGTLSPEELKSTLLVLNRCIIEAVSPQLWQQVRDELSVLVHAIAYGEQPQGLDVQSRILRLRTGSEARGENTLERLAELSEEARIEQVFQRLEQHTFWYVEAALQDFSLEEFGKVFALIARLVPAEVKHISFERLMNSLYYDYKGVKKINLYKKRMIEKYLSDWSWEALHAGEPPADSPHLQCELVTEPHIADTVFFNFQFSAAAEKLIEFCVEAEKSPLYEKAVLMLYDLFGLRRDAYDRFHNEESYLATMNQSVDYKRLLLRYVTGNTVLDIGPGGGVMLDLLEQEMPDRRAIGIDISENVIEALERRRRLEGHRWEVMKGDALALKETIEQGSVDTILFSSILHELYSYIPLNGRKFNLDTVAAALLSACDVLPSGGRIIIRDGIMTEPTVQQRRITFLEPDGMAALERYARDFQGRAIRYEVRDEQTVQMPVNDAMEFLYTYTWGEEAYVHEVQEQFGYLTPTGYREFIENTLGEQVRVVHLEAFLQQGYTEALEHRVRITDEWEMPVPLPDSTCIIVLEKV</sequence>
<dbReference type="Gene3D" id="3.40.50.150">
    <property type="entry name" value="Vaccinia Virus protein VP39"/>
    <property type="match status" value="1"/>
</dbReference>
<proteinExistence type="predicted"/>
<dbReference type="InterPro" id="IPR029063">
    <property type="entry name" value="SAM-dependent_MTases_sf"/>
</dbReference>
<dbReference type="RefSeq" id="WP_188773408.1">
    <property type="nucleotide sequence ID" value="NZ_BMMB01000001.1"/>
</dbReference>
<reference evidence="2 3" key="1">
    <citation type="submission" date="2023-07" db="EMBL/GenBank/DDBJ databases">
        <title>Genomic Encyclopedia of Type Strains, Phase IV (KMG-IV): sequencing the most valuable type-strain genomes for metagenomic binning, comparative biology and taxonomic classification.</title>
        <authorList>
            <person name="Goeker M."/>
        </authorList>
    </citation>
    <scope>NUCLEOTIDE SEQUENCE [LARGE SCALE GENOMIC DNA]</scope>
    <source>
        <strain evidence="2 3">DSM 22170</strain>
    </source>
</reference>
<dbReference type="Pfam" id="PF13847">
    <property type="entry name" value="Methyltransf_31"/>
    <property type="match status" value="1"/>
</dbReference>
<dbReference type="SUPFAM" id="SSF53335">
    <property type="entry name" value="S-adenosyl-L-methionine-dependent methyltransferases"/>
    <property type="match status" value="1"/>
</dbReference>
<comment type="caution">
    <text evidence="2">The sequence shown here is derived from an EMBL/GenBank/DDBJ whole genome shotgun (WGS) entry which is preliminary data.</text>
</comment>
<accession>A0ABU1J0F7</accession>
<gene>
    <name evidence="2" type="ORF">JOC58_002889</name>
</gene>
<feature type="domain" description="Methyltransferase" evidence="1">
    <location>
        <begin position="429"/>
        <end position="548"/>
    </location>
</feature>
<dbReference type="PANTHER" id="PTHR43591:SF24">
    <property type="entry name" value="2-METHOXY-6-POLYPRENYL-1,4-BENZOQUINOL METHYLASE, MITOCHONDRIAL"/>
    <property type="match status" value="1"/>
</dbReference>
<evidence type="ECO:0000259" key="1">
    <source>
        <dbReference type="Pfam" id="PF13847"/>
    </source>
</evidence>
<dbReference type="Proteomes" id="UP001185028">
    <property type="component" value="Unassembled WGS sequence"/>
</dbReference>
<dbReference type="InterPro" id="IPR025714">
    <property type="entry name" value="Methyltranfer_dom"/>
</dbReference>
<dbReference type="CDD" id="cd02440">
    <property type="entry name" value="AdoMet_MTases"/>
    <property type="match status" value="1"/>
</dbReference>
<evidence type="ECO:0000313" key="2">
    <source>
        <dbReference type="EMBL" id="MDR6244991.1"/>
    </source>
</evidence>
<dbReference type="NCBIfam" id="NF005379">
    <property type="entry name" value="PRK06922.1"/>
    <property type="match status" value="1"/>
</dbReference>
<name>A0ABU1J0F7_9BACL</name>
<dbReference type="PANTHER" id="PTHR43591">
    <property type="entry name" value="METHYLTRANSFERASE"/>
    <property type="match status" value="1"/>
</dbReference>
<evidence type="ECO:0000313" key="3">
    <source>
        <dbReference type="Proteomes" id="UP001185028"/>
    </source>
</evidence>
<dbReference type="EMBL" id="JAVDQH010000011">
    <property type="protein sequence ID" value="MDR6244991.1"/>
    <property type="molecule type" value="Genomic_DNA"/>
</dbReference>
<organism evidence="2 3">
    <name type="scientific">Paenibacillus hunanensis</name>
    <dbReference type="NCBI Taxonomy" id="539262"/>
    <lineage>
        <taxon>Bacteria</taxon>
        <taxon>Bacillati</taxon>
        <taxon>Bacillota</taxon>
        <taxon>Bacilli</taxon>
        <taxon>Bacillales</taxon>
        <taxon>Paenibacillaceae</taxon>
        <taxon>Paenibacillus</taxon>
    </lineage>
</organism>
<protein>
    <submittedName>
        <fullName evidence="2">Phospholipid N-methyltransferase</fullName>
    </submittedName>
</protein>